<name>A0A6I1EGK2_9BURK</name>
<dbReference type="NCBIfam" id="NF003588">
    <property type="entry name" value="PRK05254.1-1"/>
    <property type="match status" value="1"/>
</dbReference>
<evidence type="ECO:0000256" key="2">
    <source>
        <dbReference type="ARBA" id="ARBA00002631"/>
    </source>
</evidence>
<dbReference type="SMART" id="SM00986">
    <property type="entry name" value="UDG"/>
    <property type="match status" value="1"/>
</dbReference>
<evidence type="ECO:0000256" key="5">
    <source>
        <dbReference type="ARBA" id="ARBA00018429"/>
    </source>
</evidence>
<dbReference type="EMBL" id="WEHX01000117">
    <property type="protein sequence ID" value="KAB7653794.1"/>
    <property type="molecule type" value="Genomic_DNA"/>
</dbReference>
<dbReference type="PROSITE" id="PS00130">
    <property type="entry name" value="U_DNA_GLYCOSYLASE"/>
    <property type="match status" value="1"/>
</dbReference>
<comment type="similarity">
    <text evidence="3 9 11">Belongs to the uracil-DNA glycosylase (UDG) superfamily. UNG family.</text>
</comment>
<feature type="active site" description="Proton acceptor" evidence="9 10">
    <location>
        <position position="69"/>
    </location>
</feature>
<dbReference type="AlphaFoldDB" id="A0A6I1EGK2"/>
<keyword evidence="13" id="KW-0326">Glycosidase</keyword>
<comment type="function">
    <text evidence="2 9 11">Excises uracil residues from the DNA which can arise as a result of misincorporation of dUMP residues by DNA polymerase or due to deamination of cytosine.</text>
</comment>
<gene>
    <name evidence="9" type="primary">ung</name>
    <name evidence="13" type="ORF">GBM95_10715</name>
</gene>
<dbReference type="InterPro" id="IPR018085">
    <property type="entry name" value="Ura-DNA_Glyclase_AS"/>
</dbReference>
<dbReference type="PANTHER" id="PTHR11264">
    <property type="entry name" value="URACIL-DNA GLYCOSYLASE"/>
    <property type="match status" value="1"/>
</dbReference>
<protein>
    <recommendedName>
        <fullName evidence="5 9">Uracil-DNA glycosylase</fullName>
        <shortName evidence="9">UDG</shortName>
        <ecNumber evidence="4 9">3.2.2.27</ecNumber>
    </recommendedName>
</protein>
<evidence type="ECO:0000256" key="3">
    <source>
        <dbReference type="ARBA" id="ARBA00008184"/>
    </source>
</evidence>
<dbReference type="GO" id="GO:0097510">
    <property type="term" value="P:base-excision repair, AP site formation via deaminated base removal"/>
    <property type="evidence" value="ECO:0007669"/>
    <property type="project" value="TreeGrafter"/>
</dbReference>
<dbReference type="InterPro" id="IPR002043">
    <property type="entry name" value="UDG_fam1"/>
</dbReference>
<dbReference type="PANTHER" id="PTHR11264:SF0">
    <property type="entry name" value="URACIL-DNA GLYCOSYLASE"/>
    <property type="match status" value="1"/>
</dbReference>
<dbReference type="HAMAP" id="MF_00148">
    <property type="entry name" value="UDG"/>
    <property type="match status" value="1"/>
</dbReference>
<dbReference type="GO" id="GO:0005737">
    <property type="term" value="C:cytoplasm"/>
    <property type="evidence" value="ECO:0007669"/>
    <property type="project" value="UniProtKB-SubCell"/>
</dbReference>
<comment type="catalytic activity">
    <reaction evidence="1 9 11">
        <text>Hydrolyzes single-stranded DNA or mismatched double-stranded DNA and polynucleotides, releasing free uracil.</text>
        <dbReference type="EC" id="3.2.2.27"/>
    </reaction>
</comment>
<dbReference type="CDD" id="cd10027">
    <property type="entry name" value="UDG-F1-like"/>
    <property type="match status" value="1"/>
</dbReference>
<evidence type="ECO:0000256" key="6">
    <source>
        <dbReference type="ARBA" id="ARBA00022763"/>
    </source>
</evidence>
<sequence length="239" mass="26345">MEFARSDLSPAGLTGRWKTLVEAFLASPEGRELARRLAAEKRNVYPPHAFRALELTPFESVRAVIVGQDPYHTPGKACGLAFSVPAGEKLPPSLRNIFKVAAEGGPVRTNGDLTDWAKAGVLLINPILTVAEGLPLSHAGWGWERLTTEIIRTLSDEREGLVFFLWGKPSQKLFLPLIDAERHKVLAASHPSPLSAARGDDAFMKSHVFAKANEWFAKRSEPLIDWNGMKEQEAQPSLF</sequence>
<organism evidence="13 14">
    <name type="scientific">Sutterella seckii</name>
    <dbReference type="NCBI Taxonomy" id="1944635"/>
    <lineage>
        <taxon>Bacteria</taxon>
        <taxon>Pseudomonadati</taxon>
        <taxon>Pseudomonadota</taxon>
        <taxon>Betaproteobacteria</taxon>
        <taxon>Burkholderiales</taxon>
        <taxon>Sutterellaceae</taxon>
        <taxon>Sutterella</taxon>
    </lineage>
</organism>
<keyword evidence="7 9" id="KW-0378">Hydrolase</keyword>
<feature type="domain" description="Uracil-DNA glycosylase-like" evidence="12">
    <location>
        <begin position="54"/>
        <end position="216"/>
    </location>
</feature>
<evidence type="ECO:0000256" key="10">
    <source>
        <dbReference type="PROSITE-ProRule" id="PRU10072"/>
    </source>
</evidence>
<evidence type="ECO:0000256" key="8">
    <source>
        <dbReference type="ARBA" id="ARBA00023204"/>
    </source>
</evidence>
<reference evidence="13 14" key="1">
    <citation type="submission" date="2019-10" db="EMBL/GenBank/DDBJ databases">
        <title>Genome diversity of Sutterella seckii.</title>
        <authorList>
            <person name="Chaplin A.V."/>
            <person name="Sokolova S.R."/>
            <person name="Mosin K.A."/>
            <person name="Ivanova E.L."/>
            <person name="Kochetkova T.O."/>
            <person name="Goltsov A.Y."/>
            <person name="Trofimov D.Y."/>
            <person name="Efimov B.A."/>
        </authorList>
    </citation>
    <scope>NUCLEOTIDE SEQUENCE [LARGE SCALE GENOMIC DNA]</scope>
    <source>
        <strain evidence="13 14">ASD393</strain>
    </source>
</reference>
<evidence type="ECO:0000256" key="7">
    <source>
        <dbReference type="ARBA" id="ARBA00022801"/>
    </source>
</evidence>
<keyword evidence="9" id="KW-0963">Cytoplasm</keyword>
<dbReference type="Gene3D" id="3.40.470.10">
    <property type="entry name" value="Uracil-DNA glycosylase-like domain"/>
    <property type="match status" value="1"/>
</dbReference>
<dbReference type="SUPFAM" id="SSF52141">
    <property type="entry name" value="Uracil-DNA glycosylase-like"/>
    <property type="match status" value="1"/>
</dbReference>
<dbReference type="NCBIfam" id="TIGR00628">
    <property type="entry name" value="ung"/>
    <property type="match status" value="1"/>
</dbReference>
<evidence type="ECO:0000313" key="13">
    <source>
        <dbReference type="EMBL" id="KAB7653794.1"/>
    </source>
</evidence>
<evidence type="ECO:0000313" key="14">
    <source>
        <dbReference type="Proteomes" id="UP000430564"/>
    </source>
</evidence>
<dbReference type="RefSeq" id="WP_152159089.1">
    <property type="nucleotide sequence ID" value="NZ_WEHX01000117.1"/>
</dbReference>
<evidence type="ECO:0000256" key="4">
    <source>
        <dbReference type="ARBA" id="ARBA00012030"/>
    </source>
</evidence>
<keyword evidence="6 9" id="KW-0227">DNA damage</keyword>
<keyword evidence="8 9" id="KW-0234">DNA repair</keyword>
<proteinExistence type="inferred from homology"/>
<comment type="subcellular location">
    <subcellularLocation>
        <location evidence="9">Cytoplasm</location>
    </subcellularLocation>
</comment>
<dbReference type="NCBIfam" id="NF003592">
    <property type="entry name" value="PRK05254.1-5"/>
    <property type="match status" value="1"/>
</dbReference>
<accession>A0A6I1EGK2</accession>
<dbReference type="Proteomes" id="UP000430564">
    <property type="component" value="Unassembled WGS sequence"/>
</dbReference>
<dbReference type="EC" id="3.2.2.27" evidence="4 9"/>
<dbReference type="Pfam" id="PF03167">
    <property type="entry name" value="UDG"/>
    <property type="match status" value="1"/>
</dbReference>
<dbReference type="SMART" id="SM00987">
    <property type="entry name" value="UreE_C"/>
    <property type="match status" value="1"/>
</dbReference>
<dbReference type="InterPro" id="IPR005122">
    <property type="entry name" value="Uracil-DNA_glycosylase-like"/>
</dbReference>
<evidence type="ECO:0000256" key="1">
    <source>
        <dbReference type="ARBA" id="ARBA00001400"/>
    </source>
</evidence>
<comment type="caution">
    <text evidence="13">The sequence shown here is derived from an EMBL/GenBank/DDBJ whole genome shotgun (WGS) entry which is preliminary data.</text>
</comment>
<dbReference type="GO" id="GO:0004844">
    <property type="term" value="F:uracil DNA N-glycosylase activity"/>
    <property type="evidence" value="ECO:0007669"/>
    <property type="project" value="UniProtKB-UniRule"/>
</dbReference>
<dbReference type="OrthoDB" id="9804372at2"/>
<evidence type="ECO:0000259" key="12">
    <source>
        <dbReference type="SMART" id="SM00986"/>
    </source>
</evidence>
<dbReference type="InterPro" id="IPR036895">
    <property type="entry name" value="Uracil-DNA_glycosylase-like_sf"/>
</dbReference>
<evidence type="ECO:0000256" key="9">
    <source>
        <dbReference type="HAMAP-Rule" id="MF_00148"/>
    </source>
</evidence>
<evidence type="ECO:0000256" key="11">
    <source>
        <dbReference type="RuleBase" id="RU003780"/>
    </source>
</evidence>